<dbReference type="GeneID" id="109017765"/>
<name>A0A6P9EIZ0_JUGRE</name>
<dbReference type="KEGG" id="jre:109017765"/>
<dbReference type="RefSeq" id="XP_035547454.1">
    <property type="nucleotide sequence ID" value="XM_035691561.1"/>
</dbReference>
<dbReference type="PANTHER" id="PTHR47584:SF14">
    <property type="entry name" value="L10-INTERACTING MYB DOMAIN-CONTAINING PROTEIN-LIKE"/>
    <property type="match status" value="1"/>
</dbReference>
<dbReference type="InterPro" id="IPR024752">
    <property type="entry name" value="Myb/SANT-like_dom"/>
</dbReference>
<dbReference type="OrthoDB" id="686198at2759"/>
<evidence type="ECO:0000256" key="1">
    <source>
        <dbReference type="SAM" id="MobiDB-lite"/>
    </source>
</evidence>
<evidence type="ECO:0000313" key="3">
    <source>
        <dbReference type="Proteomes" id="UP000235220"/>
    </source>
</evidence>
<dbReference type="Proteomes" id="UP000235220">
    <property type="component" value="Chromosome 7"/>
</dbReference>
<dbReference type="Pfam" id="PF12776">
    <property type="entry name" value="Myb_DNA-bind_3"/>
    <property type="match status" value="1"/>
</dbReference>
<organism evidence="3 4">
    <name type="scientific">Juglans regia</name>
    <name type="common">English walnut</name>
    <dbReference type="NCBI Taxonomy" id="51240"/>
    <lineage>
        <taxon>Eukaryota</taxon>
        <taxon>Viridiplantae</taxon>
        <taxon>Streptophyta</taxon>
        <taxon>Embryophyta</taxon>
        <taxon>Tracheophyta</taxon>
        <taxon>Spermatophyta</taxon>
        <taxon>Magnoliopsida</taxon>
        <taxon>eudicotyledons</taxon>
        <taxon>Gunneridae</taxon>
        <taxon>Pentapetalae</taxon>
        <taxon>rosids</taxon>
        <taxon>fabids</taxon>
        <taxon>Fagales</taxon>
        <taxon>Juglandaceae</taxon>
        <taxon>Juglans</taxon>
    </lineage>
</organism>
<feature type="domain" description="Myb/SANT-like" evidence="2">
    <location>
        <begin position="14"/>
        <end position="106"/>
    </location>
</feature>
<evidence type="ECO:0000313" key="4">
    <source>
        <dbReference type="RefSeq" id="XP_035547454.1"/>
    </source>
</evidence>
<keyword evidence="3" id="KW-1185">Reference proteome</keyword>
<dbReference type="AlphaFoldDB" id="A0A6P9EIZ0"/>
<dbReference type="InterPro" id="IPR045026">
    <property type="entry name" value="LIMYB"/>
</dbReference>
<sequence>MEDPEDTSRDNVLWGDAMEEIFIDMLYQDALQGRLKGGKITFREHGVYAQRLTAVGKKVFDGNQVRGKLTRLKGMQRLFTDLLSQTGMGWDPDTKTVVASDECWENAIRVKSKWGRFRTFGCQSTRSYAPYLLPADSDDERRLDEEMRARVPPALGHRQGLPIGNDDFIDLMGIGSPAVDAVTGSSRRPKPRKKSDFEVQLSEAVEEVKLTQRARHKRYEDAEAVASSKRSKESEPSEGTNAGYDPISHCATLLSELSPPLDPSQLVRAIKELLNPEMRQFFLSLDAARRDSWARHC</sequence>
<gene>
    <name evidence="4" type="primary">LOC109017765</name>
</gene>
<protein>
    <submittedName>
        <fullName evidence="4">Uncharacterized protein LOC109017765</fullName>
    </submittedName>
</protein>
<dbReference type="InParanoid" id="A0A6P9EIZ0"/>
<dbReference type="PANTHER" id="PTHR47584">
    <property type="match status" value="1"/>
</dbReference>
<evidence type="ECO:0000259" key="2">
    <source>
        <dbReference type="Pfam" id="PF12776"/>
    </source>
</evidence>
<reference evidence="4" key="1">
    <citation type="submission" date="2025-08" db="UniProtKB">
        <authorList>
            <consortium name="RefSeq"/>
        </authorList>
    </citation>
    <scope>IDENTIFICATION</scope>
    <source>
        <tissue evidence="4">Leaves</tissue>
    </source>
</reference>
<accession>A0A6P9EIZ0</accession>
<proteinExistence type="predicted"/>
<feature type="region of interest" description="Disordered" evidence="1">
    <location>
        <begin position="216"/>
        <end position="244"/>
    </location>
</feature>